<name>A0A0M2Q3X8_PROHO</name>
<evidence type="ECO:0000313" key="3">
    <source>
        <dbReference type="Proteomes" id="UP000034681"/>
    </source>
</evidence>
<proteinExistence type="predicted"/>
<dbReference type="Proteomes" id="UP000034681">
    <property type="component" value="Unassembled WGS sequence"/>
</dbReference>
<evidence type="ECO:0000313" key="2">
    <source>
        <dbReference type="EMBL" id="KKJ01297.1"/>
    </source>
</evidence>
<accession>A0A0M2Q3X8</accession>
<reference evidence="2" key="1">
    <citation type="submission" date="2012-04" db="EMBL/GenBank/DDBJ databases">
        <authorList>
            <person name="Borisov I.G."/>
            <person name="Ivanikova N.V."/>
            <person name="Pinevich A.V."/>
        </authorList>
    </citation>
    <scope>NUCLEOTIDE SEQUENCE</scope>
    <source>
        <strain evidence="2">CALU 1027</strain>
    </source>
</reference>
<gene>
    <name evidence="2" type="ORF">PROH_02745</name>
</gene>
<evidence type="ECO:0000256" key="1">
    <source>
        <dbReference type="SAM" id="MobiDB-lite"/>
    </source>
</evidence>
<organism evidence="2 3">
    <name type="scientific">Prochlorothrix hollandica PCC 9006 = CALU 1027</name>
    <dbReference type="NCBI Taxonomy" id="317619"/>
    <lineage>
        <taxon>Bacteria</taxon>
        <taxon>Bacillati</taxon>
        <taxon>Cyanobacteriota</taxon>
        <taxon>Cyanophyceae</taxon>
        <taxon>Prochlorotrichales</taxon>
        <taxon>Prochlorotrichaceae</taxon>
        <taxon>Prochlorothrix</taxon>
    </lineage>
</organism>
<comment type="caution">
    <text evidence="2">The sequence shown here is derived from an EMBL/GenBank/DDBJ whole genome shotgun (WGS) entry which is preliminary data.</text>
</comment>
<sequence length="67" mass="7042">MTIPGESESGFSPTIAGQSRINGVHFTWEPPTSGRVLAPVPTLFGTHNRGNHGGIAPTKIGEFAKVK</sequence>
<keyword evidence="3" id="KW-1185">Reference proteome</keyword>
<feature type="region of interest" description="Disordered" evidence="1">
    <location>
        <begin position="45"/>
        <end position="67"/>
    </location>
</feature>
<protein>
    <submittedName>
        <fullName evidence="2">Uncharacterized protein</fullName>
    </submittedName>
</protein>
<dbReference type="EMBL" id="AJTX02000002">
    <property type="protein sequence ID" value="KKJ01297.1"/>
    <property type="molecule type" value="Genomic_DNA"/>
</dbReference>
<dbReference type="AlphaFoldDB" id="A0A0M2Q3X8"/>